<protein>
    <submittedName>
        <fullName evidence="1">Uncharacterized protein</fullName>
    </submittedName>
</protein>
<organism evidence="1 2">
    <name type="scientific">Candidatus Doudnabacteria bacterium RIFCSPHIGHO2_01_FULL_45_18</name>
    <dbReference type="NCBI Taxonomy" id="1817823"/>
    <lineage>
        <taxon>Bacteria</taxon>
        <taxon>Candidatus Doudnaibacteriota</taxon>
    </lineage>
</organism>
<dbReference type="Proteomes" id="UP000176233">
    <property type="component" value="Unassembled WGS sequence"/>
</dbReference>
<reference evidence="1 2" key="1">
    <citation type="journal article" date="2016" name="Nat. Commun.">
        <title>Thousands of microbial genomes shed light on interconnected biogeochemical processes in an aquifer system.</title>
        <authorList>
            <person name="Anantharaman K."/>
            <person name="Brown C.T."/>
            <person name="Hug L.A."/>
            <person name="Sharon I."/>
            <person name="Castelle C.J."/>
            <person name="Probst A.J."/>
            <person name="Thomas B.C."/>
            <person name="Singh A."/>
            <person name="Wilkins M.J."/>
            <person name="Karaoz U."/>
            <person name="Brodie E.L."/>
            <person name="Williams K.H."/>
            <person name="Hubbard S.S."/>
            <person name="Banfield J.F."/>
        </authorList>
    </citation>
    <scope>NUCLEOTIDE SEQUENCE [LARGE SCALE GENOMIC DNA]</scope>
</reference>
<dbReference type="AlphaFoldDB" id="A0A1F5NRH8"/>
<name>A0A1F5NRH8_9BACT</name>
<evidence type="ECO:0000313" key="2">
    <source>
        <dbReference type="Proteomes" id="UP000176233"/>
    </source>
</evidence>
<dbReference type="EMBL" id="MFEJ01000016">
    <property type="protein sequence ID" value="OGE80271.1"/>
    <property type="molecule type" value="Genomic_DNA"/>
</dbReference>
<sequence length="115" mass="13462">MNLTVQQEKATVRALKQLVRKSKDMLPDAEFVLREFPDQIAERPGKVRWEDLVLNKRGLQLHSGIEDHCTATEHCMHEGHEDKVFRTRKLNPSAKVVQEYRLTEKLLKKFLAKLK</sequence>
<accession>A0A1F5NRH8</accession>
<gene>
    <name evidence="1" type="ORF">A2660_01040</name>
</gene>
<proteinExistence type="predicted"/>
<evidence type="ECO:0000313" key="1">
    <source>
        <dbReference type="EMBL" id="OGE80271.1"/>
    </source>
</evidence>
<comment type="caution">
    <text evidence="1">The sequence shown here is derived from an EMBL/GenBank/DDBJ whole genome shotgun (WGS) entry which is preliminary data.</text>
</comment>